<evidence type="ECO:0000256" key="1">
    <source>
        <dbReference type="SAM" id="MobiDB-lite"/>
    </source>
</evidence>
<organism evidence="2 3">
    <name type="scientific">Sarcoptes scabiei</name>
    <name type="common">Itch mite</name>
    <name type="synonym">Acarus scabiei</name>
    <dbReference type="NCBI Taxonomy" id="52283"/>
    <lineage>
        <taxon>Eukaryota</taxon>
        <taxon>Metazoa</taxon>
        <taxon>Ecdysozoa</taxon>
        <taxon>Arthropoda</taxon>
        <taxon>Chelicerata</taxon>
        <taxon>Arachnida</taxon>
        <taxon>Acari</taxon>
        <taxon>Acariformes</taxon>
        <taxon>Sarcoptiformes</taxon>
        <taxon>Astigmata</taxon>
        <taxon>Psoroptidia</taxon>
        <taxon>Sarcoptoidea</taxon>
        <taxon>Sarcoptidae</taxon>
        <taxon>Sarcoptinae</taxon>
        <taxon>Sarcoptes</taxon>
    </lineage>
</organism>
<comment type="caution">
    <text evidence="2">The sequence shown here is derived from an EMBL/GenBank/DDBJ whole genome shotgun (WGS) entry which is preliminary data.</text>
</comment>
<dbReference type="Proteomes" id="UP000616769">
    <property type="component" value="Unassembled WGS sequence"/>
</dbReference>
<reference evidence="2 3" key="1">
    <citation type="journal article" date="2015" name="Parasit. Vectors">
        <title>Draft genome of the scabies mite.</title>
        <authorList>
            <person name="Rider S.D.Jr."/>
            <person name="Morgan M.S."/>
            <person name="Arlian L.G."/>
        </authorList>
    </citation>
    <scope>NUCLEOTIDE SEQUENCE [LARGE SCALE GENOMIC DNA]</scope>
    <source>
        <strain evidence="2">Arlian Lab</strain>
    </source>
</reference>
<dbReference type="EMBL" id="JXLN01001873">
    <property type="protein sequence ID" value="KPM02429.1"/>
    <property type="molecule type" value="Genomic_DNA"/>
</dbReference>
<dbReference type="AlphaFoldDB" id="A0A131ZVB3"/>
<feature type="compositionally biased region" description="Polar residues" evidence="1">
    <location>
        <begin position="1"/>
        <end position="16"/>
    </location>
</feature>
<sequence length="77" mass="9064">MANDNLSTSMNTNSGISLDIDDTEDNFEEFDEDDWIVSEHKQNFWDENWDENDDVDEDLAKFLNIQNPKKTETDMTQ</sequence>
<name>A0A131ZVB3_SARSC</name>
<accession>A0A131ZVB3</accession>
<evidence type="ECO:0000313" key="2">
    <source>
        <dbReference type="EMBL" id="KPM02429.1"/>
    </source>
</evidence>
<protein>
    <submittedName>
        <fullName evidence="2">Uncharacterized protein</fullName>
    </submittedName>
</protein>
<proteinExistence type="predicted"/>
<gene>
    <name evidence="2" type="ORF">QR98_0008430</name>
</gene>
<dbReference type="VEuPathDB" id="VectorBase:SSCA001284"/>
<evidence type="ECO:0000313" key="3">
    <source>
        <dbReference type="Proteomes" id="UP000616769"/>
    </source>
</evidence>
<feature type="region of interest" description="Disordered" evidence="1">
    <location>
        <begin position="1"/>
        <end position="20"/>
    </location>
</feature>
<dbReference type="OMA" id="FWDENWD"/>